<keyword evidence="5" id="KW-1185">Reference proteome</keyword>
<dbReference type="KEGG" id="acru:HHL28_00655"/>
<feature type="compositionally biased region" description="Pro residues" evidence="1">
    <location>
        <begin position="104"/>
        <end position="116"/>
    </location>
</feature>
<gene>
    <name evidence="4" type="ORF">HHL28_00655</name>
</gene>
<sequence length="286" mass="30080">MILTCPSCTKRFLLDAALLGTGRRVKCGNCGHVWHQDPPPKQAAQAKPAQARPAAAPKPAPAPALAFADGPADLPPPPEPKPDRMDPPSVSFADLLADGDPDELPPPPRDPEPPMPGMRTFRGKGKTTLPALPGEARKRRGAWLRWGGLGAAVAALVAGVVLARDPILALWPPAFALYEAVGLAELPGTGLSDPTAKAKIEARDVEGTSILFVSGEIANTSGGQRPVPDVMATAYGEDGKKLFSWRIVPAARRLFPNQTTSFESRMPEKGTAAKTIGFAYVAPEGK</sequence>
<evidence type="ECO:0000259" key="3">
    <source>
        <dbReference type="Pfam" id="PF13717"/>
    </source>
</evidence>
<dbReference type="Proteomes" id="UP000501891">
    <property type="component" value="Chromosome"/>
</dbReference>
<evidence type="ECO:0000256" key="2">
    <source>
        <dbReference type="SAM" id="Phobius"/>
    </source>
</evidence>
<dbReference type="Pfam" id="PF13717">
    <property type="entry name" value="Zn_ribbon_4"/>
    <property type="match status" value="1"/>
</dbReference>
<keyword evidence="2" id="KW-0472">Membrane</keyword>
<feature type="compositionally biased region" description="Low complexity" evidence="1">
    <location>
        <begin position="63"/>
        <end position="72"/>
    </location>
</feature>
<protein>
    <recommendedName>
        <fullName evidence="3">Zinc finger/thioredoxin putative domain-containing protein</fullName>
    </recommendedName>
</protein>
<keyword evidence="2" id="KW-0812">Transmembrane</keyword>
<dbReference type="EMBL" id="CP051775">
    <property type="protein sequence ID" value="QJE71820.1"/>
    <property type="molecule type" value="Genomic_DNA"/>
</dbReference>
<feature type="region of interest" description="Disordered" evidence="1">
    <location>
        <begin position="37"/>
        <end position="132"/>
    </location>
</feature>
<feature type="transmembrane region" description="Helical" evidence="2">
    <location>
        <begin position="143"/>
        <end position="163"/>
    </location>
</feature>
<feature type="domain" description="Zinc finger/thioredoxin putative" evidence="3">
    <location>
        <begin position="1"/>
        <end position="34"/>
    </location>
</feature>
<reference evidence="4" key="1">
    <citation type="submission" date="2020-04" db="EMBL/GenBank/DDBJ databases">
        <title>A desert anoxygenic phototrophic bacterium fixes CO2 using RubisCO under aerobic conditions.</title>
        <authorList>
            <person name="Tang K."/>
        </authorList>
    </citation>
    <scope>NUCLEOTIDE SEQUENCE [LARGE SCALE GENOMIC DNA]</scope>
    <source>
        <strain evidence="4">MIMtkB3</strain>
    </source>
</reference>
<keyword evidence="2" id="KW-1133">Transmembrane helix</keyword>
<dbReference type="NCBIfam" id="TIGR02098">
    <property type="entry name" value="MJ0042_CXXC"/>
    <property type="match status" value="1"/>
</dbReference>
<name>A0A858R341_9PROT</name>
<dbReference type="AlphaFoldDB" id="A0A858R341"/>
<dbReference type="InterPro" id="IPR011723">
    <property type="entry name" value="Znf/thioredoxin_put"/>
</dbReference>
<evidence type="ECO:0000256" key="1">
    <source>
        <dbReference type="SAM" id="MobiDB-lite"/>
    </source>
</evidence>
<evidence type="ECO:0000313" key="5">
    <source>
        <dbReference type="Proteomes" id="UP000501891"/>
    </source>
</evidence>
<accession>A0A858R341</accession>
<organism evidence="4 5">
    <name type="scientific">Aerophototrophica crusticola</name>
    <dbReference type="NCBI Taxonomy" id="1709002"/>
    <lineage>
        <taxon>Bacteria</taxon>
        <taxon>Pseudomonadati</taxon>
        <taxon>Pseudomonadota</taxon>
        <taxon>Alphaproteobacteria</taxon>
        <taxon>Rhodospirillales</taxon>
        <taxon>Rhodospirillaceae</taxon>
        <taxon>Aerophototrophica</taxon>
    </lineage>
</organism>
<evidence type="ECO:0000313" key="4">
    <source>
        <dbReference type="EMBL" id="QJE71820.1"/>
    </source>
</evidence>
<proteinExistence type="predicted"/>
<feature type="compositionally biased region" description="Low complexity" evidence="1">
    <location>
        <begin position="42"/>
        <end position="55"/>
    </location>
</feature>